<keyword evidence="2" id="KW-0732">Signal</keyword>
<accession>A0ABS7MPH5</accession>
<evidence type="ECO:0000313" key="3">
    <source>
        <dbReference type="EMBL" id="MBY4798275.1"/>
    </source>
</evidence>
<comment type="caution">
    <text evidence="3">The sequence shown here is derived from an EMBL/GenBank/DDBJ whole genome shotgun (WGS) entry which is preliminary data.</text>
</comment>
<evidence type="ECO:0000256" key="2">
    <source>
        <dbReference type="SAM" id="SignalP"/>
    </source>
</evidence>
<reference evidence="3 4" key="1">
    <citation type="submission" date="2021-08" db="EMBL/GenBank/DDBJ databases">
        <title>Collinsella faecalis sp. nov. isolated from swine faeces.</title>
        <authorList>
            <person name="Oh B.S."/>
            <person name="Lee J.H."/>
        </authorList>
    </citation>
    <scope>NUCLEOTIDE SEQUENCE [LARGE SCALE GENOMIC DNA]</scope>
    <source>
        <strain evidence="3 4">AGMB00827</strain>
    </source>
</reference>
<dbReference type="Proteomes" id="UP000700908">
    <property type="component" value="Unassembled WGS sequence"/>
</dbReference>
<feature type="signal peptide" evidence="2">
    <location>
        <begin position="1"/>
        <end position="25"/>
    </location>
</feature>
<dbReference type="EMBL" id="JAIMFO010000009">
    <property type="protein sequence ID" value="MBY4798275.1"/>
    <property type="molecule type" value="Genomic_DNA"/>
</dbReference>
<protein>
    <submittedName>
        <fullName evidence="3">Uncharacterized protein</fullName>
    </submittedName>
</protein>
<keyword evidence="4" id="KW-1185">Reference proteome</keyword>
<dbReference type="RefSeq" id="WP_222199998.1">
    <property type="nucleotide sequence ID" value="NZ_JAIMFO010000009.1"/>
</dbReference>
<proteinExistence type="predicted"/>
<gene>
    <name evidence="3" type="ORF">K6V98_07945</name>
</gene>
<sequence length="125" mass="13051">MNILARVTSALLVFALAFSNPGTTAVIHALSVSELDASSSALGQADQGLNAEVLLQPSEQAPASGPSPEDAATPEQAEDRSILNMPDLATQAREPRQEGSEPVLTGPVSEKDEEQDPVDSGRIYP</sequence>
<evidence type="ECO:0000313" key="4">
    <source>
        <dbReference type="Proteomes" id="UP000700908"/>
    </source>
</evidence>
<name>A0ABS7MPH5_9ACTN</name>
<organism evidence="3 4">
    <name type="scientific">Collinsella ureilytica</name>
    <dbReference type="NCBI Taxonomy" id="2869515"/>
    <lineage>
        <taxon>Bacteria</taxon>
        <taxon>Bacillati</taxon>
        <taxon>Actinomycetota</taxon>
        <taxon>Coriobacteriia</taxon>
        <taxon>Coriobacteriales</taxon>
        <taxon>Coriobacteriaceae</taxon>
        <taxon>Collinsella</taxon>
    </lineage>
</organism>
<evidence type="ECO:0000256" key="1">
    <source>
        <dbReference type="SAM" id="MobiDB-lite"/>
    </source>
</evidence>
<feature type="chain" id="PRO_5046426465" evidence="2">
    <location>
        <begin position="26"/>
        <end position="125"/>
    </location>
</feature>
<feature type="region of interest" description="Disordered" evidence="1">
    <location>
        <begin position="56"/>
        <end position="125"/>
    </location>
</feature>